<reference evidence="1" key="1">
    <citation type="submission" date="2021-06" db="EMBL/GenBank/DDBJ databases">
        <authorList>
            <person name="Kallberg Y."/>
            <person name="Tangrot J."/>
            <person name="Rosling A."/>
        </authorList>
    </citation>
    <scope>NUCLEOTIDE SEQUENCE</scope>
    <source>
        <strain evidence="1">MA461A</strain>
    </source>
</reference>
<dbReference type="Proteomes" id="UP000789920">
    <property type="component" value="Unassembled WGS sequence"/>
</dbReference>
<protein>
    <submittedName>
        <fullName evidence="1">2229_t:CDS:1</fullName>
    </submittedName>
</protein>
<sequence length="430" mass="48667">MPAPPTEASRNLSQAEIPYEKMDFRHFRNRSNRTVLFACKITPNLDQTIRRLSLQENRMIVEIFEEALDFYLKNKGINMNTETNNKKSKQLEKLISERDKTDGEKKTKDANATNHFTPSSGQLDNLYKIKVNNSEVETTEEQIISTIAYIVQALKNVDAADFTAKYNAKQSDSSKQTKVKDYLTRLQQQEIIVGSDKDKFFEFIELVHQQPFLKDLDADKQKQQLKDYGINIDPAKTTLYKTDSEKQTLAVGTGIGDNGMVTDGTYTLPESLDSIQVVKDQLEMEKLGAAVKLIELKKTIEDKTQERNTKQGEITAKETAIDALIKEIIAKKRETLASYNLKIRYLENDGDATANSSVTEENTALTEIESIRNKLLVGNLDYFLVDTFLFLALAGDSKLDIQQAISRVKAGKYTEDDKEHDTSIYGGLAR</sequence>
<name>A0ACA9PK30_9GLOM</name>
<proteinExistence type="predicted"/>
<feature type="non-terminal residue" evidence="1">
    <location>
        <position position="430"/>
    </location>
</feature>
<evidence type="ECO:0000313" key="2">
    <source>
        <dbReference type="Proteomes" id="UP000789920"/>
    </source>
</evidence>
<evidence type="ECO:0000313" key="1">
    <source>
        <dbReference type="EMBL" id="CAG8712388.1"/>
    </source>
</evidence>
<accession>A0ACA9PK30</accession>
<keyword evidence="2" id="KW-1185">Reference proteome</keyword>
<dbReference type="EMBL" id="CAJVQC010021235">
    <property type="protein sequence ID" value="CAG8712388.1"/>
    <property type="molecule type" value="Genomic_DNA"/>
</dbReference>
<organism evidence="1 2">
    <name type="scientific">Racocetra persica</name>
    <dbReference type="NCBI Taxonomy" id="160502"/>
    <lineage>
        <taxon>Eukaryota</taxon>
        <taxon>Fungi</taxon>
        <taxon>Fungi incertae sedis</taxon>
        <taxon>Mucoromycota</taxon>
        <taxon>Glomeromycotina</taxon>
        <taxon>Glomeromycetes</taxon>
        <taxon>Diversisporales</taxon>
        <taxon>Gigasporaceae</taxon>
        <taxon>Racocetra</taxon>
    </lineage>
</organism>
<comment type="caution">
    <text evidence="1">The sequence shown here is derived from an EMBL/GenBank/DDBJ whole genome shotgun (WGS) entry which is preliminary data.</text>
</comment>
<gene>
    <name evidence="1" type="ORF">RPERSI_LOCUS10636</name>
</gene>